<proteinExistence type="predicted"/>
<organism evidence="2 3">
    <name type="scientific">Nocardioides luteus</name>
    <dbReference type="NCBI Taxonomy" id="1844"/>
    <lineage>
        <taxon>Bacteria</taxon>
        <taxon>Bacillati</taxon>
        <taxon>Actinomycetota</taxon>
        <taxon>Actinomycetes</taxon>
        <taxon>Propionibacteriales</taxon>
        <taxon>Nocardioidaceae</taxon>
        <taxon>Nocardioides</taxon>
    </lineage>
</organism>
<dbReference type="GO" id="GO:0008999">
    <property type="term" value="F:protein-N-terminal-alanine acetyltransferase activity"/>
    <property type="evidence" value="ECO:0007669"/>
    <property type="project" value="TreeGrafter"/>
</dbReference>
<evidence type="ECO:0000313" key="2">
    <source>
        <dbReference type="EMBL" id="OIJ23695.1"/>
    </source>
</evidence>
<dbReference type="Gene3D" id="3.40.630.30">
    <property type="match status" value="1"/>
</dbReference>
<dbReference type="InterPro" id="IPR000182">
    <property type="entry name" value="GNAT_dom"/>
</dbReference>
<dbReference type="InterPro" id="IPR051908">
    <property type="entry name" value="Ribosomal_N-acetyltransferase"/>
</dbReference>
<dbReference type="STRING" id="1844.UG56_026520"/>
<dbReference type="OrthoDB" id="2061990at2"/>
<dbReference type="GO" id="GO:0005737">
    <property type="term" value="C:cytoplasm"/>
    <property type="evidence" value="ECO:0007669"/>
    <property type="project" value="TreeGrafter"/>
</dbReference>
<comment type="caution">
    <text evidence="2">The sequence shown here is derived from an EMBL/GenBank/DDBJ whole genome shotgun (WGS) entry which is preliminary data.</text>
</comment>
<reference evidence="2" key="1">
    <citation type="submission" date="2016-10" db="EMBL/GenBank/DDBJ databases">
        <title>Draft Genome Sequence of Nocardioides luteus Strain BAFB, an Alkane-Degrading Bacterium Isolated from JP-7 Polluted Soil.</title>
        <authorList>
            <person name="Brown L."/>
            <person name="Ruiz O.N."/>
            <person name="Gunasekera T."/>
        </authorList>
    </citation>
    <scope>NUCLEOTIDE SEQUENCE [LARGE SCALE GENOMIC DNA]</scope>
    <source>
        <strain evidence="2">BAFB</strain>
    </source>
</reference>
<gene>
    <name evidence="2" type="ORF">UG56_026520</name>
</gene>
<dbReference type="InterPro" id="IPR016181">
    <property type="entry name" value="Acyl_CoA_acyltransferase"/>
</dbReference>
<dbReference type="PANTHER" id="PTHR43441:SF10">
    <property type="entry name" value="ACETYLTRANSFERASE"/>
    <property type="match status" value="1"/>
</dbReference>
<dbReference type="Pfam" id="PF13302">
    <property type="entry name" value="Acetyltransf_3"/>
    <property type="match status" value="1"/>
</dbReference>
<accession>A0A1J4MYC2</accession>
<evidence type="ECO:0000313" key="3">
    <source>
        <dbReference type="Proteomes" id="UP000033772"/>
    </source>
</evidence>
<protein>
    <recommendedName>
        <fullName evidence="1">N-acetyltransferase domain-containing protein</fullName>
    </recommendedName>
</protein>
<sequence length="187" mass="20358">MAGVCRGAALSSEGVRDNGIRLRPWAPADAATLLAAYDGAGMSTERLNGVETVEDAERTIAEWAEDAAADLAYTFAVTDGTDVLGQMRVTTQLRVHQIGWISYWTLEKHRGRGVGSTGLKLLARYCFGELDLFRLETGHRLDNPGSCRVATAAGFLVDGRERQKLLYDGVRYDTETHARLATDPDPA</sequence>
<keyword evidence="3" id="KW-1185">Reference proteome</keyword>
<dbReference type="PROSITE" id="PS51186">
    <property type="entry name" value="GNAT"/>
    <property type="match status" value="1"/>
</dbReference>
<dbReference type="PANTHER" id="PTHR43441">
    <property type="entry name" value="RIBOSOMAL-PROTEIN-SERINE ACETYLTRANSFERASE"/>
    <property type="match status" value="1"/>
</dbReference>
<dbReference type="SUPFAM" id="SSF55729">
    <property type="entry name" value="Acyl-CoA N-acyltransferases (Nat)"/>
    <property type="match status" value="1"/>
</dbReference>
<dbReference type="GO" id="GO:1990189">
    <property type="term" value="F:protein N-terminal-serine acetyltransferase activity"/>
    <property type="evidence" value="ECO:0007669"/>
    <property type="project" value="TreeGrafter"/>
</dbReference>
<name>A0A1J4MYC2_9ACTN</name>
<dbReference type="AlphaFoldDB" id="A0A1J4MYC2"/>
<feature type="domain" description="N-acetyltransferase" evidence="1">
    <location>
        <begin position="20"/>
        <end position="173"/>
    </location>
</feature>
<dbReference type="EMBL" id="JZDQ02000058">
    <property type="protein sequence ID" value="OIJ23695.1"/>
    <property type="molecule type" value="Genomic_DNA"/>
</dbReference>
<evidence type="ECO:0000259" key="1">
    <source>
        <dbReference type="PROSITE" id="PS51186"/>
    </source>
</evidence>
<dbReference type="Proteomes" id="UP000033772">
    <property type="component" value="Unassembled WGS sequence"/>
</dbReference>